<dbReference type="STRING" id="436017.A4RSX9"/>
<dbReference type="HOGENOM" id="CLU_1940927_0_0_1"/>
<sequence>MTTRKLGVGVAQNFSNSQRLRVLAPWGFTGPVSDVEWRDVPVRADEYRSQSPASSSQVVVPQTTTSKVYATRYYIRDSRRNNVSELHGSTFTTTKISKETLRDLANTPMDSGQYYGRLRIRECVSLLDDPSAGYA</sequence>
<keyword evidence="2" id="KW-1185">Reference proteome</keyword>
<dbReference type="AlphaFoldDB" id="A4RSX9"/>
<dbReference type="PANTHER" id="PTHR36391:SF1">
    <property type="entry name" value="FURRY"/>
    <property type="match status" value="1"/>
</dbReference>
<name>A4RSX9_OSTLU</name>
<dbReference type="Gramene" id="ABO94460">
    <property type="protein sequence ID" value="ABO94460"/>
    <property type="gene ID" value="OSTLU_119537"/>
</dbReference>
<dbReference type="OMA" id="LRIRECV"/>
<dbReference type="EMBL" id="CP000582">
    <property type="protein sequence ID" value="ABO94460.1"/>
    <property type="molecule type" value="Genomic_DNA"/>
</dbReference>
<dbReference type="RefSeq" id="XP_001416167.1">
    <property type="nucleotide sequence ID" value="XM_001416130.1"/>
</dbReference>
<reference evidence="1 2" key="1">
    <citation type="journal article" date="2007" name="Proc. Natl. Acad. Sci. U.S.A.">
        <title>The tiny eukaryote Ostreococcus provides genomic insights into the paradox of plankton speciation.</title>
        <authorList>
            <person name="Palenik B."/>
            <person name="Grimwood J."/>
            <person name="Aerts A."/>
            <person name="Rouze P."/>
            <person name="Salamov A."/>
            <person name="Putnam N."/>
            <person name="Dupont C."/>
            <person name="Jorgensen R."/>
            <person name="Derelle E."/>
            <person name="Rombauts S."/>
            <person name="Zhou K."/>
            <person name="Otillar R."/>
            <person name="Merchant S.S."/>
            <person name="Podell S."/>
            <person name="Gaasterland T."/>
            <person name="Napoli C."/>
            <person name="Gendler K."/>
            <person name="Manuell A."/>
            <person name="Tai V."/>
            <person name="Vallon O."/>
            <person name="Piganeau G."/>
            <person name="Jancek S."/>
            <person name="Heijde M."/>
            <person name="Jabbari K."/>
            <person name="Bowler C."/>
            <person name="Lohr M."/>
            <person name="Robbens S."/>
            <person name="Werner G."/>
            <person name="Dubchak I."/>
            <person name="Pazour G.J."/>
            <person name="Ren Q."/>
            <person name="Paulsen I."/>
            <person name="Delwiche C."/>
            <person name="Schmutz J."/>
            <person name="Rokhsar D."/>
            <person name="Van de Peer Y."/>
            <person name="Moreau H."/>
            <person name="Grigoriev I.V."/>
        </authorList>
    </citation>
    <scope>NUCLEOTIDE SEQUENCE [LARGE SCALE GENOMIC DNA]</scope>
    <source>
        <strain evidence="1 2">CCE9901</strain>
    </source>
</reference>
<dbReference type="GeneID" id="5000310"/>
<dbReference type="OrthoDB" id="506252at2759"/>
<gene>
    <name evidence="1" type="primary">Cup200</name>
    <name evidence="1" type="ORF">OSTLU_119537</name>
</gene>
<dbReference type="KEGG" id="olu:OSTLU_119537"/>
<evidence type="ECO:0000313" key="2">
    <source>
        <dbReference type="Proteomes" id="UP000001568"/>
    </source>
</evidence>
<organism evidence="1 2">
    <name type="scientific">Ostreococcus lucimarinus (strain CCE9901)</name>
    <dbReference type="NCBI Taxonomy" id="436017"/>
    <lineage>
        <taxon>Eukaryota</taxon>
        <taxon>Viridiplantae</taxon>
        <taxon>Chlorophyta</taxon>
        <taxon>Mamiellophyceae</taxon>
        <taxon>Mamiellales</taxon>
        <taxon>Bathycoccaceae</taxon>
        <taxon>Ostreococcus</taxon>
    </lineage>
</organism>
<dbReference type="Proteomes" id="UP000001568">
    <property type="component" value="Chromosome 2"/>
</dbReference>
<protein>
    <submittedName>
        <fullName evidence="1">Uncharacterized protein</fullName>
    </submittedName>
</protein>
<accession>A4RSX9</accession>
<proteinExistence type="predicted"/>
<dbReference type="PANTHER" id="PTHR36391">
    <property type="entry name" value="FURRY"/>
    <property type="match status" value="1"/>
</dbReference>
<evidence type="ECO:0000313" key="1">
    <source>
        <dbReference type="EMBL" id="ABO94460.1"/>
    </source>
</evidence>